<evidence type="ECO:0000256" key="1">
    <source>
        <dbReference type="SAM" id="MobiDB-lite"/>
    </source>
</evidence>
<dbReference type="AlphaFoldDB" id="A0A225DU80"/>
<name>A0A225DU80_9BACT</name>
<sequence length="147" mass="15245">MIVGGAIGAGGPAAAQTTQSVTISPNLSISMPGTPVGQPLVMPVGAQISKAVPQAGAKVGTGPGGVPDMLNPKLPVPNGQMLNLSNVIGPYPNMPGAPSAPPTFWDKLEQRWMNLFKSDQPAERNNWTPGLARRNKARQAAAMMPRD</sequence>
<feature type="region of interest" description="Disordered" evidence="1">
    <location>
        <begin position="119"/>
        <end position="147"/>
    </location>
</feature>
<dbReference type="EMBL" id="NIDE01000002">
    <property type="protein sequence ID" value="OWK45080.1"/>
    <property type="molecule type" value="Genomic_DNA"/>
</dbReference>
<reference evidence="3" key="1">
    <citation type="submission" date="2017-06" db="EMBL/GenBank/DDBJ databases">
        <title>Genome analysis of Fimbriiglobus ruber SP5, the first member of the order Planctomycetales with confirmed chitinolytic capability.</title>
        <authorList>
            <person name="Ravin N.V."/>
            <person name="Rakitin A.L."/>
            <person name="Ivanova A.A."/>
            <person name="Beletsky A.V."/>
            <person name="Kulichevskaya I.S."/>
            <person name="Mardanov A.V."/>
            <person name="Dedysh S.N."/>
        </authorList>
    </citation>
    <scope>NUCLEOTIDE SEQUENCE [LARGE SCALE GENOMIC DNA]</scope>
    <source>
        <strain evidence="3">SP5</strain>
    </source>
</reference>
<proteinExistence type="predicted"/>
<comment type="caution">
    <text evidence="2">The sequence shown here is derived from an EMBL/GenBank/DDBJ whole genome shotgun (WGS) entry which is preliminary data.</text>
</comment>
<evidence type="ECO:0000313" key="3">
    <source>
        <dbReference type="Proteomes" id="UP000214646"/>
    </source>
</evidence>
<organism evidence="2 3">
    <name type="scientific">Fimbriiglobus ruber</name>
    <dbReference type="NCBI Taxonomy" id="1908690"/>
    <lineage>
        <taxon>Bacteria</taxon>
        <taxon>Pseudomonadati</taxon>
        <taxon>Planctomycetota</taxon>
        <taxon>Planctomycetia</taxon>
        <taxon>Gemmatales</taxon>
        <taxon>Gemmataceae</taxon>
        <taxon>Fimbriiglobus</taxon>
    </lineage>
</organism>
<dbReference type="Proteomes" id="UP000214646">
    <property type="component" value="Unassembled WGS sequence"/>
</dbReference>
<accession>A0A225DU80</accession>
<gene>
    <name evidence="2" type="ORF">FRUB_01411</name>
</gene>
<evidence type="ECO:0000313" key="2">
    <source>
        <dbReference type="EMBL" id="OWK45080.1"/>
    </source>
</evidence>
<keyword evidence="3" id="KW-1185">Reference proteome</keyword>
<protein>
    <submittedName>
        <fullName evidence="2">Uncharacterized protein</fullName>
    </submittedName>
</protein>